<sequence length="163" mass="17913">MSLLASSSTARGFGGSYGIAGTSHRNACRFEGWREAGPLNPHRSPHPELGLPRFIQDRFKTTAVVHLEGWDVWGRNTSSSCRQLLLFPASVQEMPLGPKQLMRNQNLFFYSCFSLDSQFILQQLHSEPVPFPPAVTSAKVAPNDLLVTAGFSVVLSVVVLSQN</sequence>
<organism evidence="1 2">
    <name type="scientific">Grus japonensis</name>
    <name type="common">Japanese crane</name>
    <name type="synonym">Red-crowned crane</name>
    <dbReference type="NCBI Taxonomy" id="30415"/>
    <lineage>
        <taxon>Eukaryota</taxon>
        <taxon>Metazoa</taxon>
        <taxon>Chordata</taxon>
        <taxon>Craniata</taxon>
        <taxon>Vertebrata</taxon>
        <taxon>Euteleostomi</taxon>
        <taxon>Archelosauria</taxon>
        <taxon>Archosauria</taxon>
        <taxon>Dinosauria</taxon>
        <taxon>Saurischia</taxon>
        <taxon>Theropoda</taxon>
        <taxon>Coelurosauria</taxon>
        <taxon>Aves</taxon>
        <taxon>Neognathae</taxon>
        <taxon>Neoaves</taxon>
        <taxon>Gruiformes</taxon>
        <taxon>Gruidae</taxon>
        <taxon>Grus</taxon>
    </lineage>
</organism>
<dbReference type="Proteomes" id="UP001623348">
    <property type="component" value="Unassembled WGS sequence"/>
</dbReference>
<accession>A0ABC9XK53</accession>
<gene>
    <name evidence="1" type="ORF">GRJ2_002212000</name>
</gene>
<evidence type="ECO:0000313" key="1">
    <source>
        <dbReference type="EMBL" id="GAB0197467.1"/>
    </source>
</evidence>
<evidence type="ECO:0000313" key="2">
    <source>
        <dbReference type="Proteomes" id="UP001623348"/>
    </source>
</evidence>
<reference evidence="1 2" key="1">
    <citation type="submission" date="2024-06" db="EMBL/GenBank/DDBJ databases">
        <title>The draft genome of Grus japonensis, version 3.</title>
        <authorList>
            <person name="Nabeshima K."/>
            <person name="Suzuki S."/>
            <person name="Onuma M."/>
        </authorList>
    </citation>
    <scope>NUCLEOTIDE SEQUENCE [LARGE SCALE GENOMIC DNA]</scope>
    <source>
        <strain evidence="1 2">451A</strain>
    </source>
</reference>
<keyword evidence="2" id="KW-1185">Reference proteome</keyword>
<protein>
    <submittedName>
        <fullName evidence="1">Uncharacterized protein</fullName>
    </submittedName>
</protein>
<dbReference type="EMBL" id="BAAFJT010000017">
    <property type="protein sequence ID" value="GAB0197467.1"/>
    <property type="molecule type" value="Genomic_DNA"/>
</dbReference>
<dbReference type="AlphaFoldDB" id="A0ABC9XK53"/>
<proteinExistence type="predicted"/>
<comment type="caution">
    <text evidence="1">The sequence shown here is derived from an EMBL/GenBank/DDBJ whole genome shotgun (WGS) entry which is preliminary data.</text>
</comment>
<name>A0ABC9XK53_GRUJA</name>